<evidence type="ECO:0000256" key="1">
    <source>
        <dbReference type="SAM" id="Phobius"/>
    </source>
</evidence>
<keyword evidence="1" id="KW-0472">Membrane</keyword>
<organism evidence="3 4">
    <name type="scientific">Quercus lobata</name>
    <name type="common">Valley oak</name>
    <dbReference type="NCBI Taxonomy" id="97700"/>
    <lineage>
        <taxon>Eukaryota</taxon>
        <taxon>Viridiplantae</taxon>
        <taxon>Streptophyta</taxon>
        <taxon>Embryophyta</taxon>
        <taxon>Tracheophyta</taxon>
        <taxon>Spermatophyta</taxon>
        <taxon>Magnoliopsida</taxon>
        <taxon>eudicotyledons</taxon>
        <taxon>Gunneridae</taxon>
        <taxon>Pentapetalae</taxon>
        <taxon>rosids</taxon>
        <taxon>fabids</taxon>
        <taxon>Fagales</taxon>
        <taxon>Fagaceae</taxon>
        <taxon>Quercus</taxon>
    </lineage>
</organism>
<sequence length="663" mass="74194">MGSNSCSSSSSSPNPKKLKFRLSPFLCFLFLFLNFPTATAFFQNPFRKPEISYSQHCNDVVPEPPLSSDNVPVSHSNDFLSFQFAFFSGGVGIFNRTSESGISLSFNPSYIKNTTSHGVHKVKAILNIRDPWKQSVFGRRRLISIRYREDDSVFSVNGYWSESSGKLCMVGSGKSYVGSFSSKYPDVVLKLNYSKNNSIYGSLIGGTLECLHMKNDYNYFEPILILGLSQNPDYEYAKVDKSDCLSAQKGDGDINLSPSKLDRGVCFFFDGQTSLHELEYWSDCGSVNCNPLRGSIEYLPYYIAYRGVRCDQRSRKVQLLLGFPNPNDMESDFPGPNATLIAEGAWDENENKFCGVACRILANASVGDCEIGFSLRFPAVMSLRNWGSMVGEIWSKKDVKDSGYFGRFGFQNWVGVIEPQGLRYEYTKIEAVRNSCAQGKEIVRGKGKSYPDGFSLDMGFGLLVRNTEGKVASGFLRPQFVGDVIYVHQDELKSNHSRMLNMSYKITFLFEADGLSKLVIISAEGIYDRDIGLLCMIGCRHLDFESHDRNSIKNGSVDCETRITVQFPPLHAEQAEIAKGTIESRRSKSDPLYFQPLQLSSNSMTTTQAKKSIWKMNLGITMVVICCGGLLFGVLFKGHCILPKRFRDSSKYEEVPVIGNDKL</sequence>
<reference evidence="3 4" key="1">
    <citation type="journal article" date="2016" name="G3 (Bethesda)">
        <title>First Draft Assembly and Annotation of the Genome of a California Endemic Oak Quercus lobata Nee (Fagaceae).</title>
        <authorList>
            <person name="Sork V.L."/>
            <person name="Fitz-Gibbon S.T."/>
            <person name="Puiu D."/>
            <person name="Crepeau M."/>
            <person name="Gugger P.F."/>
            <person name="Sherman R."/>
            <person name="Stevens K."/>
            <person name="Langley C.H."/>
            <person name="Pellegrini M."/>
            <person name="Salzberg S.L."/>
        </authorList>
    </citation>
    <scope>NUCLEOTIDE SEQUENCE [LARGE SCALE GENOMIC DNA]</scope>
    <source>
        <strain evidence="3 4">cv. SW786</strain>
    </source>
</reference>
<accession>A0A7N2R3P7</accession>
<evidence type="ECO:0000313" key="3">
    <source>
        <dbReference type="EnsemblPlants" id="QL04p075801:mrna:CDS:1"/>
    </source>
</evidence>
<keyword evidence="1" id="KW-0812">Transmembrane</keyword>
<feature type="domain" description="DUF2921" evidence="2">
    <location>
        <begin position="441"/>
        <end position="597"/>
    </location>
</feature>
<dbReference type="PANTHER" id="PTHR33389">
    <property type="entry name" value="FAMILY PROTEIN, PUTATIVE (DUF2921)-RELATED"/>
    <property type="match status" value="1"/>
</dbReference>
<feature type="domain" description="DUF2921" evidence="2">
    <location>
        <begin position="267"/>
        <end position="407"/>
    </location>
</feature>
<proteinExistence type="predicted"/>
<keyword evidence="1" id="KW-1133">Transmembrane helix</keyword>
<dbReference type="PANTHER" id="PTHR33389:SF22">
    <property type="entry name" value="FAMILY PROTEIN, PUTATIVE (DUF2921)-RELATED"/>
    <property type="match status" value="1"/>
</dbReference>
<dbReference type="InParanoid" id="A0A7N2R3P7"/>
<reference evidence="3" key="2">
    <citation type="submission" date="2021-01" db="UniProtKB">
        <authorList>
            <consortium name="EnsemblPlants"/>
        </authorList>
    </citation>
    <scope>IDENTIFICATION</scope>
</reference>
<dbReference type="RefSeq" id="XP_030964579.1">
    <property type="nucleotide sequence ID" value="XM_031108719.1"/>
</dbReference>
<dbReference type="Pfam" id="PF25333">
    <property type="entry name" value="DUF2921_N"/>
    <property type="match status" value="3"/>
</dbReference>
<dbReference type="Proteomes" id="UP000594261">
    <property type="component" value="Chromosome 4"/>
</dbReference>
<evidence type="ECO:0000259" key="2">
    <source>
        <dbReference type="Pfam" id="PF25333"/>
    </source>
</evidence>
<dbReference type="OrthoDB" id="607498at2759"/>
<dbReference type="InterPro" id="IPR057425">
    <property type="entry name" value="DUF2921_N"/>
</dbReference>
<feature type="transmembrane region" description="Helical" evidence="1">
    <location>
        <begin position="613"/>
        <end position="636"/>
    </location>
</feature>
<evidence type="ECO:0000313" key="4">
    <source>
        <dbReference type="Proteomes" id="UP000594261"/>
    </source>
</evidence>
<dbReference type="AlphaFoldDB" id="A0A7N2R3P7"/>
<protein>
    <recommendedName>
        <fullName evidence="2">DUF2921 domain-containing protein</fullName>
    </recommendedName>
</protein>
<gene>
    <name evidence="3" type="primary">LOC115985817</name>
</gene>
<name>A0A7N2R3P7_QUELO</name>
<dbReference type="EnsemblPlants" id="QL04p075801:mrna">
    <property type="protein sequence ID" value="QL04p075801:mrna:CDS:1"/>
    <property type="gene ID" value="QL04p075801"/>
</dbReference>
<dbReference type="EMBL" id="LRBV02000004">
    <property type="status" value="NOT_ANNOTATED_CDS"/>
    <property type="molecule type" value="Genomic_DNA"/>
</dbReference>
<dbReference type="KEGG" id="qlo:115985817"/>
<dbReference type="Gramene" id="QL04p075801:mrna">
    <property type="protein sequence ID" value="QL04p075801:mrna:CDS:1"/>
    <property type="gene ID" value="QL04p075801"/>
</dbReference>
<keyword evidence="4" id="KW-1185">Reference proteome</keyword>
<dbReference type="GeneID" id="115985817"/>
<feature type="domain" description="DUF2921" evidence="2">
    <location>
        <begin position="53"/>
        <end position="223"/>
    </location>
</feature>